<evidence type="ECO:0000313" key="4">
    <source>
        <dbReference type="Proteomes" id="UP001215712"/>
    </source>
</evidence>
<gene>
    <name evidence="3" type="ORF">N7493_003205</name>
</gene>
<feature type="domain" description="DUF8035" evidence="2">
    <location>
        <begin position="219"/>
        <end position="271"/>
    </location>
</feature>
<organism evidence="3 4">
    <name type="scientific">Penicillium malachiteum</name>
    <dbReference type="NCBI Taxonomy" id="1324776"/>
    <lineage>
        <taxon>Eukaryota</taxon>
        <taxon>Fungi</taxon>
        <taxon>Dikarya</taxon>
        <taxon>Ascomycota</taxon>
        <taxon>Pezizomycotina</taxon>
        <taxon>Eurotiomycetes</taxon>
        <taxon>Eurotiomycetidae</taxon>
        <taxon>Eurotiales</taxon>
        <taxon>Aspergillaceae</taxon>
        <taxon>Penicillium</taxon>
    </lineage>
</organism>
<feature type="compositionally biased region" description="Basic and acidic residues" evidence="1">
    <location>
        <begin position="362"/>
        <end position="375"/>
    </location>
</feature>
<dbReference type="EMBL" id="JAQJAN010000003">
    <property type="protein sequence ID" value="KAJ5734419.1"/>
    <property type="molecule type" value="Genomic_DNA"/>
</dbReference>
<feature type="compositionally biased region" description="Basic and acidic residues" evidence="1">
    <location>
        <begin position="121"/>
        <end position="131"/>
    </location>
</feature>
<dbReference type="Proteomes" id="UP001215712">
    <property type="component" value="Unassembled WGS sequence"/>
</dbReference>
<feature type="compositionally biased region" description="Basic and acidic residues" evidence="1">
    <location>
        <begin position="182"/>
        <end position="211"/>
    </location>
</feature>
<dbReference type="AlphaFoldDB" id="A0AAD6HTD8"/>
<feature type="region of interest" description="Disordered" evidence="1">
    <location>
        <begin position="62"/>
        <end position="218"/>
    </location>
</feature>
<protein>
    <recommendedName>
        <fullName evidence="2">DUF8035 domain-containing protein</fullName>
    </recommendedName>
</protein>
<name>A0AAD6HTD8_9EURO</name>
<dbReference type="InterPro" id="IPR058348">
    <property type="entry name" value="DUF8035"/>
</dbReference>
<dbReference type="PANTHER" id="PTHR42081">
    <property type="entry name" value="ZINC FINGER PROTEIN DHHC DOMAIN CONTAINING PROTEIN"/>
    <property type="match status" value="1"/>
</dbReference>
<dbReference type="Pfam" id="PF26118">
    <property type="entry name" value="DUF8035"/>
    <property type="match status" value="1"/>
</dbReference>
<feature type="compositionally biased region" description="Basic residues" evidence="1">
    <location>
        <begin position="109"/>
        <end position="120"/>
    </location>
</feature>
<proteinExistence type="predicted"/>
<feature type="compositionally biased region" description="Polar residues" evidence="1">
    <location>
        <begin position="70"/>
        <end position="86"/>
    </location>
</feature>
<comment type="caution">
    <text evidence="3">The sequence shown here is derived from an EMBL/GenBank/DDBJ whole genome shotgun (WGS) entry which is preliminary data.</text>
</comment>
<evidence type="ECO:0000259" key="2">
    <source>
        <dbReference type="Pfam" id="PF26118"/>
    </source>
</evidence>
<feature type="region of interest" description="Disordered" evidence="1">
    <location>
        <begin position="331"/>
        <end position="412"/>
    </location>
</feature>
<feature type="compositionally biased region" description="Basic and acidic residues" evidence="1">
    <location>
        <begin position="18"/>
        <end position="28"/>
    </location>
</feature>
<evidence type="ECO:0000256" key="1">
    <source>
        <dbReference type="SAM" id="MobiDB-lite"/>
    </source>
</evidence>
<evidence type="ECO:0000313" key="3">
    <source>
        <dbReference type="EMBL" id="KAJ5734419.1"/>
    </source>
</evidence>
<reference evidence="3" key="1">
    <citation type="journal article" date="2023" name="IMA Fungus">
        <title>Comparative genomic study of the Penicillium genus elucidates a diverse pangenome and 15 lateral gene transfer events.</title>
        <authorList>
            <person name="Petersen C."/>
            <person name="Sorensen T."/>
            <person name="Nielsen M.R."/>
            <person name="Sondergaard T.E."/>
            <person name="Sorensen J.L."/>
            <person name="Fitzpatrick D.A."/>
            <person name="Frisvad J.C."/>
            <person name="Nielsen K.L."/>
        </authorList>
    </citation>
    <scope>NUCLEOTIDE SEQUENCE</scope>
    <source>
        <strain evidence="3">IBT 17514</strain>
    </source>
</reference>
<keyword evidence="4" id="KW-1185">Reference proteome</keyword>
<dbReference type="PANTHER" id="PTHR42081:SF1">
    <property type="entry name" value="ZINC FINGER PROTEIN DHHC DOMAIN CONTAINING PROTEIN"/>
    <property type="match status" value="1"/>
</dbReference>
<feature type="region of interest" description="Disordered" evidence="1">
    <location>
        <begin position="1"/>
        <end position="41"/>
    </location>
</feature>
<reference evidence="3" key="2">
    <citation type="submission" date="2023-01" db="EMBL/GenBank/DDBJ databases">
        <authorList>
            <person name="Petersen C."/>
        </authorList>
    </citation>
    <scope>NUCLEOTIDE SEQUENCE</scope>
    <source>
        <strain evidence="3">IBT 17514</strain>
    </source>
</reference>
<accession>A0AAD6HTD8</accession>
<sequence length="1105" mass="123845">MAGHDHSLPPKWEGGPENDVKRATERMEPGSLYDPPNELPPGVRVDVFDDYFSSDDFINLYNPWRPPQMRQRSSTSAPQTYQTIRRTNPELDPYDPPESITGEPPRGPLTRHLKRRRSFVRAREEPLDIHESQYPSAAYHQAVAPRPNDFYYESPPGPHSHKYAPPHDEMISGMQLASDEESLSRKEGVGKSLRDDSKPVREEVTSAKKDQAQGIPSGARWTKINRRLVSPEVLEASRERFEERSDHIIVLRVLSKEEIEEYALRTRELRDGLKVDHSRKSTSGRVQHHSLTRIKKYWSEDGRVARDESSFPAEVFEMPGPVLRFPLSMGGIPSLSRGPRSDTRIRQGTDNSRVPIDQSLRQVDDVKDGEKERPALNEPAKPSTPTIKSESPSSSVRSEETNISSPDVEDDSIDSEISSMKDMSHLLDSSRYFSELDNLEVRTAEILGLKGSPNLILNTIDDCLLFCKSWHKAFVNLTSEGFCGSQISFLVEDTVRNDISNASHVSLIQINHFIEVFEGFFKSLDERRITKVTTKFLRSILRIQDDDLASVDLIASLRILCQTLAIGLLSFTGSHVCRFDLNLWDREIDEIGIGYEGYAFKPRKLACLEDLIGGPAWILSKARTPSRTHEQLGESQDKELAQEMQNLATRESSALDNEQSGQRKQGMKISITLQDLQELWGPALLVGGTEEEAPVIRTERGFIVPLTQQPESSKHGIECHWASEIPDLLFRENSDNPIMLQSTSKILIGTPSENEIGLVVNKKCKSSIPLIQQQIASRLQYPGTSKSRYVSDGFEIQLTAGQYATAGLVKKYKRLPNRTLKAMLIEDCPKPDTKLVPLLNLWVGLEVSACTGNAQRVKLWDALRLSQADVQSKENTSGCSHAVGSKECIDSCWTKWQSDDEIDSLDDIPGVKKHLTGAEARRIIIHSILALEHSGVDNEGILQVCWPFSHSPANCAVLPSSPRELHHWFRVVKDSRDTSSFAVFSQRCLEFSDQSFCVPCKNKHVNSSRQTILATRILSFAEHRPFAGLLQGVKFVVGEAHLTVTKVLRDHAAVIAAISVNPLSPLRYRLREILPASGSDSGVSGFKEHILPDITTDLSVPVFAY</sequence>